<sequence length="364" mass="38899">MTPADDPADEHHREEVTVLDDVVVLEIGDERVEPAGALLAGMGARVLKVEPPGGGPTRQRPPLLTDGRSLHWESWNAAKEIVEVDIGDTERRTELVAAADIVLVGLDDPAADGLDAHTVRGHAAHVVHVDITPFGRSGPYADHRAGDLVLMAVSGYLAISGRPGVAPAVPPAGQAWIVAGAQAALSAVVALRAGGGDGIEVAAVEVLAAQENLYSTYSARSVVLPRNGSQHRACAPGRIYPCRDGHVHIFVGAQKERGVWDRWLDWIGRPPELAGAHWQDIAFRKRPENLAVIDEIATRFFAAETRDDVVAAGQRRHIPIVAVLDPAEVVALPHVHDRGLLVHANGVTRPRMPWRTVERAGVAS</sequence>
<dbReference type="RefSeq" id="WP_147105664.1">
    <property type="nucleotide sequence ID" value="NZ_BJVJ01000016.1"/>
</dbReference>
<evidence type="ECO:0008006" key="4">
    <source>
        <dbReference type="Google" id="ProtNLM"/>
    </source>
</evidence>
<accession>A0A511DEA7</accession>
<dbReference type="OrthoDB" id="5294844at2"/>
<protein>
    <recommendedName>
        <fullName evidence="4">CoA transferase</fullName>
    </recommendedName>
</protein>
<evidence type="ECO:0000313" key="3">
    <source>
        <dbReference type="Proteomes" id="UP000321685"/>
    </source>
</evidence>
<dbReference type="PANTHER" id="PTHR48207">
    <property type="entry name" value="SUCCINATE--HYDROXYMETHYLGLUTARATE COA-TRANSFERASE"/>
    <property type="match status" value="1"/>
</dbReference>
<keyword evidence="3" id="KW-1185">Reference proteome</keyword>
<proteinExistence type="predicted"/>
<dbReference type="EMBL" id="BJVJ01000016">
    <property type="protein sequence ID" value="GEL23140.1"/>
    <property type="molecule type" value="Genomic_DNA"/>
</dbReference>
<reference evidence="2 3" key="1">
    <citation type="submission" date="2019-07" db="EMBL/GenBank/DDBJ databases">
        <title>Whole genome shotgun sequence of Pseudonocardia sulfidoxydans NBRC 16205.</title>
        <authorList>
            <person name="Hosoyama A."/>
            <person name="Uohara A."/>
            <person name="Ohji S."/>
            <person name="Ichikawa N."/>
        </authorList>
    </citation>
    <scope>NUCLEOTIDE SEQUENCE [LARGE SCALE GENOMIC DNA]</scope>
    <source>
        <strain evidence="2 3">NBRC 16205</strain>
    </source>
</reference>
<dbReference type="PANTHER" id="PTHR48207:SF3">
    <property type="entry name" value="SUCCINATE--HYDROXYMETHYLGLUTARATE COA-TRANSFERASE"/>
    <property type="match status" value="1"/>
</dbReference>
<keyword evidence="1" id="KW-0808">Transferase</keyword>
<comment type="caution">
    <text evidence="2">The sequence shown here is derived from an EMBL/GenBank/DDBJ whole genome shotgun (WGS) entry which is preliminary data.</text>
</comment>
<evidence type="ECO:0000313" key="2">
    <source>
        <dbReference type="EMBL" id="GEL23140.1"/>
    </source>
</evidence>
<dbReference type="Gene3D" id="3.30.1540.10">
    <property type="entry name" value="formyl-coa transferase, domain 3"/>
    <property type="match status" value="1"/>
</dbReference>
<dbReference type="GO" id="GO:0008410">
    <property type="term" value="F:CoA-transferase activity"/>
    <property type="evidence" value="ECO:0007669"/>
    <property type="project" value="TreeGrafter"/>
</dbReference>
<dbReference type="InterPro" id="IPR003673">
    <property type="entry name" value="CoA-Trfase_fam_III"/>
</dbReference>
<organism evidence="2 3">
    <name type="scientific">Pseudonocardia sulfidoxydans NBRC 16205</name>
    <dbReference type="NCBI Taxonomy" id="1223511"/>
    <lineage>
        <taxon>Bacteria</taxon>
        <taxon>Bacillati</taxon>
        <taxon>Actinomycetota</taxon>
        <taxon>Actinomycetes</taxon>
        <taxon>Pseudonocardiales</taxon>
        <taxon>Pseudonocardiaceae</taxon>
        <taxon>Pseudonocardia</taxon>
    </lineage>
</organism>
<dbReference type="InterPro" id="IPR044855">
    <property type="entry name" value="CoA-Trfase_III_dom3_sf"/>
</dbReference>
<name>A0A511DEA7_9PSEU</name>
<dbReference type="InterPro" id="IPR023606">
    <property type="entry name" value="CoA-Trfase_III_dom_1_sf"/>
</dbReference>
<dbReference type="Proteomes" id="UP000321685">
    <property type="component" value="Unassembled WGS sequence"/>
</dbReference>
<dbReference type="Pfam" id="PF02515">
    <property type="entry name" value="CoA_transf_3"/>
    <property type="match status" value="1"/>
</dbReference>
<dbReference type="SUPFAM" id="SSF89796">
    <property type="entry name" value="CoA-transferase family III (CaiB/BaiF)"/>
    <property type="match status" value="1"/>
</dbReference>
<evidence type="ECO:0000256" key="1">
    <source>
        <dbReference type="ARBA" id="ARBA00022679"/>
    </source>
</evidence>
<dbReference type="Gene3D" id="3.40.50.10540">
    <property type="entry name" value="Crotonobetainyl-coa:carnitine coa-transferase, domain 1"/>
    <property type="match status" value="1"/>
</dbReference>
<dbReference type="InterPro" id="IPR050483">
    <property type="entry name" value="CoA-transferase_III_domain"/>
</dbReference>
<dbReference type="AlphaFoldDB" id="A0A511DEA7"/>
<gene>
    <name evidence="2" type="ORF">PSU4_20940</name>
</gene>